<dbReference type="AlphaFoldDB" id="A0A811ZRX4"/>
<dbReference type="Gene3D" id="1.10.560.10">
    <property type="entry name" value="GroEL-like equatorial domain"/>
    <property type="match status" value="1"/>
</dbReference>
<dbReference type="GO" id="GO:0005832">
    <property type="term" value="C:chaperonin-containing T-complex"/>
    <property type="evidence" value="ECO:0007669"/>
    <property type="project" value="UniProtKB-ARBA"/>
</dbReference>
<dbReference type="Proteomes" id="UP000645828">
    <property type="component" value="Unassembled WGS sequence"/>
</dbReference>
<protein>
    <submittedName>
        <fullName evidence="1">(raccoon dog) hypothetical protein</fullName>
    </submittedName>
</protein>
<evidence type="ECO:0000313" key="2">
    <source>
        <dbReference type="Proteomes" id="UP000645828"/>
    </source>
</evidence>
<keyword evidence="2" id="KW-1185">Reference proteome</keyword>
<gene>
    <name evidence="1" type="ORF">NYPRO_LOCUS24034</name>
</gene>
<name>A0A811ZRX4_NYCPR</name>
<dbReference type="InterPro" id="IPR027413">
    <property type="entry name" value="GROEL-like_equatorial_sf"/>
</dbReference>
<evidence type="ECO:0000313" key="1">
    <source>
        <dbReference type="EMBL" id="CAD7691240.1"/>
    </source>
</evidence>
<comment type="caution">
    <text evidence="1">The sequence shown here is derived from an EMBL/GenBank/DDBJ whole genome shotgun (WGS) entry which is preliminary data.</text>
</comment>
<accession>A0A811ZRX4</accession>
<dbReference type="EMBL" id="CAJHUB010000774">
    <property type="protein sequence ID" value="CAD7691240.1"/>
    <property type="molecule type" value="Genomic_DNA"/>
</dbReference>
<proteinExistence type="predicted"/>
<organism evidence="1 2">
    <name type="scientific">Nyctereutes procyonoides</name>
    <name type="common">Raccoon dog</name>
    <name type="synonym">Canis procyonoides</name>
    <dbReference type="NCBI Taxonomy" id="34880"/>
    <lineage>
        <taxon>Eukaryota</taxon>
        <taxon>Metazoa</taxon>
        <taxon>Chordata</taxon>
        <taxon>Craniata</taxon>
        <taxon>Vertebrata</taxon>
        <taxon>Euteleostomi</taxon>
        <taxon>Mammalia</taxon>
        <taxon>Eutheria</taxon>
        <taxon>Laurasiatheria</taxon>
        <taxon>Carnivora</taxon>
        <taxon>Caniformia</taxon>
        <taxon>Canidae</taxon>
        <taxon>Nyctereutes</taxon>
    </lineage>
</organism>
<dbReference type="SUPFAM" id="SSF48592">
    <property type="entry name" value="GroEL equatorial domain-like"/>
    <property type="match status" value="1"/>
</dbReference>
<sequence>MGLELEENEVTFEYTELEMAGYLLYPIGRWICGLELSSDQTSASVVSVVIILQLEDLLPLSEMSASSWVTQFNFSAFKSSLGLSLRVKSRTQLGVQAFADALLIIPKVLAQNSVQAEDSTSDQLVDVDLNTSEPMVAAGVRQLLHSCTMIATDILLVDEIMQDGISFQKD</sequence>
<reference evidence="1" key="1">
    <citation type="submission" date="2020-12" db="EMBL/GenBank/DDBJ databases">
        <authorList>
            <consortium name="Molecular Ecology Group"/>
        </authorList>
    </citation>
    <scope>NUCLEOTIDE SEQUENCE</scope>
    <source>
        <strain evidence="1">TBG_1078</strain>
    </source>
</reference>